<dbReference type="Proteomes" id="UP000034617">
    <property type="component" value="Unassembled WGS sequence"/>
</dbReference>
<organism evidence="1 2">
    <name type="scientific">Candidatus Gottesmanbacteria bacterium GW2011_GWB1_44_11c</name>
    <dbReference type="NCBI Taxonomy" id="1618447"/>
    <lineage>
        <taxon>Bacteria</taxon>
        <taxon>Candidatus Gottesmaniibacteriota</taxon>
    </lineage>
</organism>
<sequence length="386" mass="44321">MKKPDFRGKTTVIVCHDAMFGPPHELRDFLLSRRIKTLVFIGHRNRSMEDNSVRSSYREWYESGRMIKKSTAPTTSFLPEAIAYGIDSIVTLYWTLSVPGKIDYYIGLGNLNAFNGLFLRMAGKINQCIYYVIDYIPRRFSHALMNALYHRLDYWCAVFCDATWNYAPQMIVARTSRWKRIFPNQKVTPNGVRVRYDREKPKRLSLNEVMYLGSIVEGQGIQLVIEALQYIIPAVPSVHFSLIGKGPYRKSLEHMIKEKNLEKHVTFIGYIEDPDTTDKRVAKAALGIASYTPTNTVVTHTEPGKIKRYFACGLPVIMTDVGSIAEESFQTGCSLIVPYDKRCLARAVVSLLKNKKKMEIMRKNALAFAKKYRWDHIFTDAFRGLL</sequence>
<evidence type="ECO:0000313" key="2">
    <source>
        <dbReference type="Proteomes" id="UP000034617"/>
    </source>
</evidence>
<dbReference type="Pfam" id="PF13692">
    <property type="entry name" value="Glyco_trans_1_4"/>
    <property type="match status" value="1"/>
</dbReference>
<accession>A0A0G1JUN3</accession>
<reference evidence="1 2" key="1">
    <citation type="journal article" date="2015" name="Nature">
        <title>rRNA introns, odd ribosomes, and small enigmatic genomes across a large radiation of phyla.</title>
        <authorList>
            <person name="Brown C.T."/>
            <person name="Hug L.A."/>
            <person name="Thomas B.C."/>
            <person name="Sharon I."/>
            <person name="Castelle C.J."/>
            <person name="Singh A."/>
            <person name="Wilkins M.J."/>
            <person name="Williams K.H."/>
            <person name="Banfield J.F."/>
        </authorList>
    </citation>
    <scope>NUCLEOTIDE SEQUENCE [LARGE SCALE GENOMIC DNA]</scope>
</reference>
<dbReference type="SUPFAM" id="SSF53756">
    <property type="entry name" value="UDP-Glycosyltransferase/glycogen phosphorylase"/>
    <property type="match status" value="1"/>
</dbReference>
<dbReference type="EMBL" id="LCHM01000001">
    <property type="protein sequence ID" value="KKT39159.1"/>
    <property type="molecule type" value="Genomic_DNA"/>
</dbReference>
<gene>
    <name evidence="1" type="ORF">UW22_C0001G0070</name>
</gene>
<comment type="caution">
    <text evidence="1">The sequence shown here is derived from an EMBL/GenBank/DDBJ whole genome shotgun (WGS) entry which is preliminary data.</text>
</comment>
<evidence type="ECO:0000313" key="1">
    <source>
        <dbReference type="EMBL" id="KKT39159.1"/>
    </source>
</evidence>
<evidence type="ECO:0008006" key="3">
    <source>
        <dbReference type="Google" id="ProtNLM"/>
    </source>
</evidence>
<dbReference type="Gene3D" id="3.40.50.2000">
    <property type="entry name" value="Glycogen Phosphorylase B"/>
    <property type="match status" value="2"/>
</dbReference>
<dbReference type="AlphaFoldDB" id="A0A0G1JUN3"/>
<protein>
    <recommendedName>
        <fullName evidence="3">Glycosyl transferase family 1 domain-containing protein</fullName>
    </recommendedName>
</protein>
<proteinExistence type="predicted"/>
<name>A0A0G1JUN3_9BACT</name>
<dbReference type="PANTHER" id="PTHR12526">
    <property type="entry name" value="GLYCOSYLTRANSFERASE"/>
    <property type="match status" value="1"/>
</dbReference>